<feature type="non-terminal residue" evidence="2">
    <location>
        <position position="119"/>
    </location>
</feature>
<feature type="compositionally biased region" description="Polar residues" evidence="1">
    <location>
        <begin position="23"/>
        <end position="36"/>
    </location>
</feature>
<reference evidence="2" key="1">
    <citation type="submission" date="2021-04" db="EMBL/GenBank/DDBJ databases">
        <authorList>
            <consortium name="Molecular Ecology Group"/>
        </authorList>
    </citation>
    <scope>NUCLEOTIDE SEQUENCE</scope>
</reference>
<protein>
    <submittedName>
        <fullName evidence="2">Uncharacterized protein</fullName>
    </submittedName>
</protein>
<evidence type="ECO:0000256" key="1">
    <source>
        <dbReference type="SAM" id="MobiDB-lite"/>
    </source>
</evidence>
<feature type="non-terminal residue" evidence="2">
    <location>
        <position position="1"/>
    </location>
</feature>
<sequence>SVNGKSEHSHIPKSLLKKEAVKSTKSQHSTKMSASKKSVDFHLRKSSSVLGASSHETMQTYQNQGNTVATSASSITPRSSKHNAMDILANSIVDSVLNSSDSALLSDVSFDTVLEFGEF</sequence>
<accession>A0A8S3YNG3</accession>
<feature type="compositionally biased region" description="Basic and acidic residues" evidence="1">
    <location>
        <begin position="1"/>
        <end position="22"/>
    </location>
</feature>
<keyword evidence="3" id="KW-1185">Reference proteome</keyword>
<proteinExistence type="predicted"/>
<feature type="region of interest" description="Disordered" evidence="1">
    <location>
        <begin position="1"/>
        <end position="77"/>
    </location>
</feature>
<dbReference type="Proteomes" id="UP000678393">
    <property type="component" value="Unassembled WGS sequence"/>
</dbReference>
<dbReference type="AlphaFoldDB" id="A0A8S3YNG3"/>
<evidence type="ECO:0000313" key="3">
    <source>
        <dbReference type="Proteomes" id="UP000678393"/>
    </source>
</evidence>
<gene>
    <name evidence="2" type="ORF">CUNI_LOCUS4285</name>
</gene>
<dbReference type="EMBL" id="CAJHNH020000597">
    <property type="protein sequence ID" value="CAG5118727.1"/>
    <property type="molecule type" value="Genomic_DNA"/>
</dbReference>
<organism evidence="2 3">
    <name type="scientific">Candidula unifasciata</name>
    <dbReference type="NCBI Taxonomy" id="100452"/>
    <lineage>
        <taxon>Eukaryota</taxon>
        <taxon>Metazoa</taxon>
        <taxon>Spiralia</taxon>
        <taxon>Lophotrochozoa</taxon>
        <taxon>Mollusca</taxon>
        <taxon>Gastropoda</taxon>
        <taxon>Heterobranchia</taxon>
        <taxon>Euthyneura</taxon>
        <taxon>Panpulmonata</taxon>
        <taxon>Eupulmonata</taxon>
        <taxon>Stylommatophora</taxon>
        <taxon>Helicina</taxon>
        <taxon>Helicoidea</taxon>
        <taxon>Geomitridae</taxon>
        <taxon>Candidula</taxon>
    </lineage>
</organism>
<evidence type="ECO:0000313" key="2">
    <source>
        <dbReference type="EMBL" id="CAG5118727.1"/>
    </source>
</evidence>
<feature type="compositionally biased region" description="Polar residues" evidence="1">
    <location>
        <begin position="46"/>
        <end position="77"/>
    </location>
</feature>
<name>A0A8S3YNG3_9EUPU</name>
<comment type="caution">
    <text evidence="2">The sequence shown here is derived from an EMBL/GenBank/DDBJ whole genome shotgun (WGS) entry which is preliminary data.</text>
</comment>